<protein>
    <recommendedName>
        <fullName evidence="7">UPAR/Ly6 domain-containing protein</fullName>
    </recommendedName>
</protein>
<dbReference type="InterPro" id="IPR016054">
    <property type="entry name" value="LY6_UPA_recep-like"/>
</dbReference>
<keyword evidence="9" id="KW-1185">Reference proteome</keyword>
<evidence type="ECO:0000256" key="6">
    <source>
        <dbReference type="SAM" id="SignalP"/>
    </source>
</evidence>
<name>A0AAV7V238_PLEWA</name>
<dbReference type="PANTHER" id="PTHR16983">
    <property type="entry name" value="UPAR/LY6 DOMAIN-CONTAINING PROTEIN"/>
    <property type="match status" value="1"/>
</dbReference>
<evidence type="ECO:0000256" key="1">
    <source>
        <dbReference type="ARBA" id="ARBA00004236"/>
    </source>
</evidence>
<proteinExistence type="predicted"/>
<comment type="subcellular location">
    <subcellularLocation>
        <location evidence="1">Cell membrane</location>
    </subcellularLocation>
</comment>
<gene>
    <name evidence="8" type="ORF">NDU88_004564</name>
</gene>
<keyword evidence="3 6" id="KW-0732">Signal</keyword>
<dbReference type="EMBL" id="JANPWB010000004">
    <property type="protein sequence ID" value="KAJ1195283.1"/>
    <property type="molecule type" value="Genomic_DNA"/>
</dbReference>
<dbReference type="InterPro" id="IPR035076">
    <property type="entry name" value="Toxin/TOLIP"/>
</dbReference>
<evidence type="ECO:0000256" key="4">
    <source>
        <dbReference type="ARBA" id="ARBA00023136"/>
    </source>
</evidence>
<dbReference type="InterPro" id="IPR051110">
    <property type="entry name" value="Ly-6/neurotoxin-like_GPI-ap"/>
</dbReference>
<dbReference type="InterPro" id="IPR045860">
    <property type="entry name" value="Snake_toxin-like_sf"/>
</dbReference>
<keyword evidence="5" id="KW-0325">Glycoprotein</keyword>
<organism evidence="8 9">
    <name type="scientific">Pleurodeles waltl</name>
    <name type="common">Iberian ribbed newt</name>
    <dbReference type="NCBI Taxonomy" id="8319"/>
    <lineage>
        <taxon>Eukaryota</taxon>
        <taxon>Metazoa</taxon>
        <taxon>Chordata</taxon>
        <taxon>Craniata</taxon>
        <taxon>Vertebrata</taxon>
        <taxon>Euteleostomi</taxon>
        <taxon>Amphibia</taxon>
        <taxon>Batrachia</taxon>
        <taxon>Caudata</taxon>
        <taxon>Salamandroidea</taxon>
        <taxon>Salamandridae</taxon>
        <taxon>Pleurodelinae</taxon>
        <taxon>Pleurodeles</taxon>
    </lineage>
</organism>
<accession>A0AAV7V238</accession>
<keyword evidence="2" id="KW-1003">Cell membrane</keyword>
<dbReference type="GO" id="GO:0005886">
    <property type="term" value="C:plasma membrane"/>
    <property type="evidence" value="ECO:0007669"/>
    <property type="project" value="UniProtKB-SubCell"/>
</dbReference>
<dbReference type="Proteomes" id="UP001066276">
    <property type="component" value="Chromosome 2_2"/>
</dbReference>
<dbReference type="AlphaFoldDB" id="A0AAV7V238"/>
<evidence type="ECO:0000256" key="3">
    <source>
        <dbReference type="ARBA" id="ARBA00022729"/>
    </source>
</evidence>
<feature type="signal peptide" evidence="6">
    <location>
        <begin position="1"/>
        <end position="17"/>
    </location>
</feature>
<evidence type="ECO:0000313" key="8">
    <source>
        <dbReference type="EMBL" id="KAJ1195283.1"/>
    </source>
</evidence>
<keyword evidence="4" id="KW-0472">Membrane</keyword>
<evidence type="ECO:0000313" key="9">
    <source>
        <dbReference type="Proteomes" id="UP001066276"/>
    </source>
</evidence>
<dbReference type="SMART" id="SM00134">
    <property type="entry name" value="LU"/>
    <property type="match status" value="1"/>
</dbReference>
<sequence>MKANCILLLATAMVAGAGKSGSQIVHTDGGGHKEKKPAVVHDYDGAQEVVINVSEGMKRAQVLAYEERKRDRSAVGEVLWLDSGGQKETHADARNPVAAGKMTARRMLEDSVAATTLARALECYVCTDARSPHGCITPIKCKEDEPFCKTNLTISDGALHITKLCASTCSPTMGRATTISCCNEYLCNVAPFKNLDQGGKLQKEGLLLRVGT</sequence>
<reference evidence="8" key="1">
    <citation type="journal article" date="2022" name="bioRxiv">
        <title>Sequencing and chromosome-scale assembly of the giantPleurodeles waltlgenome.</title>
        <authorList>
            <person name="Brown T."/>
            <person name="Elewa A."/>
            <person name="Iarovenko S."/>
            <person name="Subramanian E."/>
            <person name="Araus A.J."/>
            <person name="Petzold A."/>
            <person name="Susuki M."/>
            <person name="Suzuki K.-i.T."/>
            <person name="Hayashi T."/>
            <person name="Toyoda A."/>
            <person name="Oliveira C."/>
            <person name="Osipova E."/>
            <person name="Leigh N.D."/>
            <person name="Simon A."/>
            <person name="Yun M.H."/>
        </authorList>
    </citation>
    <scope>NUCLEOTIDE SEQUENCE</scope>
    <source>
        <strain evidence="8">20211129_DDA</strain>
        <tissue evidence="8">Liver</tissue>
    </source>
</reference>
<comment type="caution">
    <text evidence="8">The sequence shown here is derived from an EMBL/GenBank/DDBJ whole genome shotgun (WGS) entry which is preliminary data.</text>
</comment>
<dbReference type="PANTHER" id="PTHR16983:SF10">
    <property type="entry name" value="PROTEIN QUIVER"/>
    <property type="match status" value="1"/>
</dbReference>
<dbReference type="Pfam" id="PF00087">
    <property type="entry name" value="Toxin_TOLIP"/>
    <property type="match status" value="1"/>
</dbReference>
<evidence type="ECO:0000256" key="2">
    <source>
        <dbReference type="ARBA" id="ARBA00022475"/>
    </source>
</evidence>
<dbReference type="SUPFAM" id="SSF57302">
    <property type="entry name" value="Snake toxin-like"/>
    <property type="match status" value="1"/>
</dbReference>
<feature type="domain" description="UPAR/Ly6" evidence="7">
    <location>
        <begin position="121"/>
        <end position="202"/>
    </location>
</feature>
<dbReference type="Gene3D" id="2.10.60.10">
    <property type="entry name" value="CD59"/>
    <property type="match status" value="1"/>
</dbReference>
<evidence type="ECO:0000256" key="5">
    <source>
        <dbReference type="ARBA" id="ARBA00023180"/>
    </source>
</evidence>
<feature type="chain" id="PRO_5043552265" description="UPAR/Ly6 domain-containing protein" evidence="6">
    <location>
        <begin position="18"/>
        <end position="212"/>
    </location>
</feature>
<evidence type="ECO:0000259" key="7">
    <source>
        <dbReference type="SMART" id="SM00134"/>
    </source>
</evidence>